<dbReference type="AlphaFoldDB" id="A0A8X6SS57"/>
<evidence type="ECO:0000313" key="1">
    <source>
        <dbReference type="EMBL" id="GFY18992.1"/>
    </source>
</evidence>
<protein>
    <submittedName>
        <fullName evidence="1">Uncharacterized protein</fullName>
    </submittedName>
</protein>
<dbReference type="Proteomes" id="UP000887159">
    <property type="component" value="Unassembled WGS sequence"/>
</dbReference>
<proteinExistence type="predicted"/>
<dbReference type="EMBL" id="BMAU01021350">
    <property type="protein sequence ID" value="GFY18992.1"/>
    <property type="molecule type" value="Genomic_DNA"/>
</dbReference>
<comment type="caution">
    <text evidence="1">The sequence shown here is derived from an EMBL/GenBank/DDBJ whole genome shotgun (WGS) entry which is preliminary data.</text>
</comment>
<gene>
    <name evidence="1" type="ORF">TNCV_3876801</name>
</gene>
<evidence type="ECO:0000313" key="2">
    <source>
        <dbReference type="Proteomes" id="UP000887159"/>
    </source>
</evidence>
<reference evidence="1" key="1">
    <citation type="submission" date="2020-08" db="EMBL/GenBank/DDBJ databases">
        <title>Multicomponent nature underlies the extraordinary mechanical properties of spider dragline silk.</title>
        <authorList>
            <person name="Kono N."/>
            <person name="Nakamura H."/>
            <person name="Mori M."/>
            <person name="Yoshida Y."/>
            <person name="Ohtoshi R."/>
            <person name="Malay A.D."/>
            <person name="Moran D.A.P."/>
            <person name="Tomita M."/>
            <person name="Numata K."/>
            <person name="Arakawa K."/>
        </authorList>
    </citation>
    <scope>NUCLEOTIDE SEQUENCE</scope>
</reference>
<name>A0A8X6SS57_TRICX</name>
<organism evidence="1 2">
    <name type="scientific">Trichonephila clavipes</name>
    <name type="common">Golden silk orbweaver</name>
    <name type="synonym">Nephila clavipes</name>
    <dbReference type="NCBI Taxonomy" id="2585209"/>
    <lineage>
        <taxon>Eukaryota</taxon>
        <taxon>Metazoa</taxon>
        <taxon>Ecdysozoa</taxon>
        <taxon>Arthropoda</taxon>
        <taxon>Chelicerata</taxon>
        <taxon>Arachnida</taxon>
        <taxon>Araneae</taxon>
        <taxon>Araneomorphae</taxon>
        <taxon>Entelegynae</taxon>
        <taxon>Araneoidea</taxon>
        <taxon>Nephilidae</taxon>
        <taxon>Trichonephila</taxon>
    </lineage>
</organism>
<accession>A0A8X6SS57</accession>
<keyword evidence="2" id="KW-1185">Reference proteome</keyword>
<sequence>MWTTSELEIPLLTTTPHQWEDVSAIDSYGHWEEVMAAVTAGFQFSCNGEIWTVQSFYVLEEQSPRFNTHRTLRS</sequence>